<comment type="caution">
    <text evidence="1">The sequence shown here is derived from an EMBL/GenBank/DDBJ whole genome shotgun (WGS) entry which is preliminary data.</text>
</comment>
<reference evidence="1" key="1">
    <citation type="journal article" date="2023" name="Mol. Biol. Evol.">
        <title>Third-Generation Sequencing Reveals the Adaptive Role of the Epigenome in Three Deep-Sea Polychaetes.</title>
        <authorList>
            <person name="Perez M."/>
            <person name="Aroh O."/>
            <person name="Sun Y."/>
            <person name="Lan Y."/>
            <person name="Juniper S.K."/>
            <person name="Young C.R."/>
            <person name="Angers B."/>
            <person name="Qian P.Y."/>
        </authorList>
    </citation>
    <scope>NUCLEOTIDE SEQUENCE</scope>
    <source>
        <strain evidence="1">P08H-3</strain>
    </source>
</reference>
<accession>A0AAD9JF49</accession>
<dbReference type="Proteomes" id="UP001208570">
    <property type="component" value="Unassembled WGS sequence"/>
</dbReference>
<evidence type="ECO:0000313" key="1">
    <source>
        <dbReference type="EMBL" id="KAK2151476.1"/>
    </source>
</evidence>
<keyword evidence="2" id="KW-1185">Reference proteome</keyword>
<dbReference type="AlphaFoldDB" id="A0AAD9JF49"/>
<gene>
    <name evidence="1" type="ORF">LSH36_362g04039</name>
</gene>
<name>A0AAD9JF49_9ANNE</name>
<dbReference type="EMBL" id="JAODUP010000362">
    <property type="protein sequence ID" value="KAK2151476.1"/>
    <property type="molecule type" value="Genomic_DNA"/>
</dbReference>
<proteinExistence type="predicted"/>
<organism evidence="1 2">
    <name type="scientific">Paralvinella palmiformis</name>
    <dbReference type="NCBI Taxonomy" id="53620"/>
    <lineage>
        <taxon>Eukaryota</taxon>
        <taxon>Metazoa</taxon>
        <taxon>Spiralia</taxon>
        <taxon>Lophotrochozoa</taxon>
        <taxon>Annelida</taxon>
        <taxon>Polychaeta</taxon>
        <taxon>Sedentaria</taxon>
        <taxon>Canalipalpata</taxon>
        <taxon>Terebellida</taxon>
        <taxon>Terebelliformia</taxon>
        <taxon>Alvinellidae</taxon>
        <taxon>Paralvinella</taxon>
    </lineage>
</organism>
<sequence>MELVQPSILKQHSTLNCDLFLIANVPAPCQGLGPASWKYDQSKMRAQLLSCFFNSCKSSFPGSRRYTRKNLLKVQQMIYLVFRWLFFDYQTVIKAISNIYCSIIVA</sequence>
<evidence type="ECO:0000313" key="2">
    <source>
        <dbReference type="Proteomes" id="UP001208570"/>
    </source>
</evidence>
<protein>
    <submittedName>
        <fullName evidence="1">Uncharacterized protein</fullName>
    </submittedName>
</protein>